<feature type="domain" description="Nucleoside phosphorylase" evidence="5">
    <location>
        <begin position="8"/>
        <end position="248"/>
    </location>
</feature>
<dbReference type="NCBIfam" id="TIGR01694">
    <property type="entry name" value="MTAP"/>
    <property type="match status" value="1"/>
</dbReference>
<comment type="pathway">
    <text evidence="4">Purine metabolism; purine nucleoside salvage.</text>
</comment>
<evidence type="ECO:0000256" key="2">
    <source>
        <dbReference type="ARBA" id="ARBA00022679"/>
    </source>
</evidence>
<dbReference type="Gene3D" id="3.40.50.1580">
    <property type="entry name" value="Nucleoside phosphorylase domain"/>
    <property type="match status" value="1"/>
</dbReference>
<dbReference type="GO" id="GO:0005829">
    <property type="term" value="C:cytosol"/>
    <property type="evidence" value="ECO:0007669"/>
    <property type="project" value="TreeGrafter"/>
</dbReference>
<dbReference type="InterPro" id="IPR000845">
    <property type="entry name" value="Nucleoside_phosphorylase_d"/>
</dbReference>
<name>A0A0G0ZMU3_9BACT</name>
<organism evidence="6 7">
    <name type="scientific">Candidatus Daviesbacteria bacterium GW2011_GWB1_41_5</name>
    <dbReference type="NCBI Taxonomy" id="1618429"/>
    <lineage>
        <taxon>Bacteria</taxon>
        <taxon>Candidatus Daviesiibacteriota</taxon>
    </lineage>
</organism>
<protein>
    <recommendedName>
        <fullName evidence="4">Purine nucleoside phosphorylase</fullName>
        <shortName evidence="4">PNP</shortName>
        <ecNumber evidence="4">2.4.2.1</ecNumber>
    </recommendedName>
</protein>
<evidence type="ECO:0000256" key="3">
    <source>
        <dbReference type="ARBA" id="ARBA00022726"/>
    </source>
</evidence>
<dbReference type="AlphaFoldDB" id="A0A0G0ZMU3"/>
<dbReference type="UniPathway" id="UPA00606"/>
<dbReference type="InterPro" id="IPR035994">
    <property type="entry name" value="Nucleoside_phosphorylase_sf"/>
</dbReference>
<dbReference type="NCBIfam" id="NF005876">
    <property type="entry name" value="PRK07823.1"/>
    <property type="match status" value="1"/>
</dbReference>
<comment type="function">
    <text evidence="4">Purine nucleoside phosphorylase involved in purine salvage.</text>
</comment>
<evidence type="ECO:0000313" key="7">
    <source>
        <dbReference type="Proteomes" id="UP000034753"/>
    </source>
</evidence>
<dbReference type="PANTHER" id="PTHR42679:SF3">
    <property type="entry name" value="S-METHYL-5'-THIOADENOSINE PHOSPHORYLASE"/>
    <property type="match status" value="1"/>
</dbReference>
<reference evidence="6 7" key="1">
    <citation type="journal article" date="2015" name="Nature">
        <title>rRNA introns, odd ribosomes, and small enigmatic genomes across a large radiation of phyla.</title>
        <authorList>
            <person name="Brown C.T."/>
            <person name="Hug L.A."/>
            <person name="Thomas B.C."/>
            <person name="Sharon I."/>
            <person name="Castelle C.J."/>
            <person name="Singh A."/>
            <person name="Wilkins M.J."/>
            <person name="Williams K.H."/>
            <person name="Banfield J.F."/>
        </authorList>
    </citation>
    <scope>NUCLEOTIDE SEQUENCE [LARGE SCALE GENOMIC DNA]</scope>
</reference>
<dbReference type="EMBL" id="LCBN01000003">
    <property type="protein sequence ID" value="KKS14293.1"/>
    <property type="molecule type" value="Genomic_DNA"/>
</dbReference>
<feature type="binding site" evidence="4">
    <location>
        <position position="185"/>
    </location>
    <ligand>
        <name>substrate</name>
    </ligand>
</feature>
<comment type="subunit">
    <text evidence="4">Homohexamer. Dimer of a homotrimer.</text>
</comment>
<feature type="binding site" evidence="4">
    <location>
        <begin position="54"/>
        <end position="55"/>
    </location>
    <ligand>
        <name>phosphate</name>
        <dbReference type="ChEBI" id="CHEBI:43474"/>
    </ligand>
</feature>
<proteinExistence type="inferred from homology"/>
<comment type="similarity">
    <text evidence="4">Belongs to the PNP/MTAP phosphorylase family. MTAP subfamily.</text>
</comment>
<comment type="catalytic activity">
    <reaction evidence="4">
        <text>a purine D-ribonucleoside + phosphate = a purine nucleobase + alpha-D-ribose 1-phosphate</text>
        <dbReference type="Rhea" id="RHEA:19805"/>
        <dbReference type="ChEBI" id="CHEBI:26386"/>
        <dbReference type="ChEBI" id="CHEBI:43474"/>
        <dbReference type="ChEBI" id="CHEBI:57720"/>
        <dbReference type="ChEBI" id="CHEBI:142355"/>
        <dbReference type="EC" id="2.4.2.1"/>
    </reaction>
</comment>
<dbReference type="Proteomes" id="UP000034753">
    <property type="component" value="Unassembled WGS sequence"/>
</dbReference>
<gene>
    <name evidence="6" type="ORF">UU67_C0003G0015</name>
</gene>
<dbReference type="PANTHER" id="PTHR42679">
    <property type="entry name" value="S-METHYL-5'-THIOADENOSINE PHOSPHORYLASE"/>
    <property type="match status" value="1"/>
</dbReference>
<dbReference type="EC" id="2.4.2.1" evidence="4"/>
<dbReference type="HAMAP" id="MF_01963">
    <property type="entry name" value="MTAP"/>
    <property type="match status" value="1"/>
</dbReference>
<dbReference type="InterPro" id="IPR010044">
    <property type="entry name" value="MTAP"/>
</dbReference>
<evidence type="ECO:0000259" key="5">
    <source>
        <dbReference type="Pfam" id="PF01048"/>
    </source>
</evidence>
<comment type="caution">
    <text evidence="4">Lacks conserved residue(s) required for the propagation of feature annotation.</text>
</comment>
<feature type="binding site" evidence="4">
    <location>
        <position position="14"/>
    </location>
    <ligand>
        <name>phosphate</name>
        <dbReference type="ChEBI" id="CHEBI:43474"/>
    </ligand>
</feature>
<sequence>MKKAQAEIGVFGGSGFYSLFQKAKQIKLTTPYGKPSAPITIAQIHGKKVAFLPRHGEKHQYPPHKVPYKANIYAFKMLGVKNIISPCAVGSLQPNIKPGHFVILDQFFDRTHGRDDTYYHGPETVHIGGANPYCPNLQKIAAESCKKLKIPVHKNGSVVVINGPRFSTALESSYFAKLGYQIINMTQCPEAILAREMEMCFLGIALVTDWDAGIAQKGKVKPVETKDILKMLNENNEKSKKLIFEIIKNLPHQESCPCTSALSSAKVS</sequence>
<keyword evidence="1 4" id="KW-0328">Glycosyltransferase</keyword>
<feature type="site" description="Important for substrate specificity" evidence="4">
    <location>
        <position position="225"/>
    </location>
</feature>
<dbReference type="FunFam" id="3.40.50.1580:FF:000012">
    <property type="entry name" value="Probable 6-oxopurine nucleoside phosphorylase"/>
    <property type="match status" value="1"/>
</dbReference>
<accession>A0A0G0ZMU3</accession>
<evidence type="ECO:0000256" key="1">
    <source>
        <dbReference type="ARBA" id="ARBA00022676"/>
    </source>
</evidence>
<comment type="miscellaneous">
    <text evidence="4">Although this enzyme belongs to the family of MTA phosphorylases based on sequence homology, it lacks several conserved amino acids in the substrate binding pocket that confer specificity towards MTA.</text>
</comment>
<keyword evidence="3 4" id="KW-0660">Purine salvage</keyword>
<feature type="binding site" evidence="4">
    <location>
        <begin position="209"/>
        <end position="211"/>
    </location>
    <ligand>
        <name>substrate</name>
    </ligand>
</feature>
<feature type="binding site" evidence="4">
    <location>
        <position position="186"/>
    </location>
    <ligand>
        <name>phosphate</name>
        <dbReference type="ChEBI" id="CHEBI:43474"/>
    </ligand>
</feature>
<dbReference type="CDD" id="cd09010">
    <property type="entry name" value="MTAP_SsMTAPII_like_MTIP"/>
    <property type="match status" value="1"/>
</dbReference>
<feature type="site" description="Important for substrate specificity" evidence="4">
    <location>
        <position position="167"/>
    </location>
</feature>
<dbReference type="Pfam" id="PF01048">
    <property type="entry name" value="PNP_UDP_1"/>
    <property type="match status" value="1"/>
</dbReference>
<evidence type="ECO:0000313" key="6">
    <source>
        <dbReference type="EMBL" id="KKS14293.1"/>
    </source>
</evidence>
<comment type="caution">
    <text evidence="6">The sequence shown here is derived from an EMBL/GenBank/DDBJ whole genome shotgun (WGS) entry which is preliminary data.</text>
</comment>
<dbReference type="GO" id="GO:0006166">
    <property type="term" value="P:purine ribonucleoside salvage"/>
    <property type="evidence" value="ECO:0007669"/>
    <property type="project" value="UniProtKB-UniRule"/>
</dbReference>
<evidence type="ECO:0000256" key="4">
    <source>
        <dbReference type="HAMAP-Rule" id="MF_01963"/>
    </source>
</evidence>
<dbReference type="SUPFAM" id="SSF53167">
    <property type="entry name" value="Purine and uridine phosphorylases"/>
    <property type="match status" value="1"/>
</dbReference>
<keyword evidence="2 4" id="KW-0808">Transferase</keyword>
<dbReference type="PATRIC" id="fig|1618429.3.peg.103"/>
<dbReference type="GO" id="GO:0017061">
    <property type="term" value="F:S-methyl-5-thioadenosine phosphorylase activity"/>
    <property type="evidence" value="ECO:0007669"/>
    <property type="project" value="InterPro"/>
</dbReference>
<dbReference type="GO" id="GO:0019509">
    <property type="term" value="P:L-methionine salvage from methylthioadenosine"/>
    <property type="evidence" value="ECO:0007669"/>
    <property type="project" value="TreeGrafter"/>
</dbReference>